<dbReference type="OrthoDB" id="5875208at2759"/>
<organism evidence="2 3">
    <name type="scientific">Ancylostoma caninum</name>
    <name type="common">Dog hookworm</name>
    <dbReference type="NCBI Taxonomy" id="29170"/>
    <lineage>
        <taxon>Eukaryota</taxon>
        <taxon>Metazoa</taxon>
        <taxon>Ecdysozoa</taxon>
        <taxon>Nematoda</taxon>
        <taxon>Chromadorea</taxon>
        <taxon>Rhabditida</taxon>
        <taxon>Rhabditina</taxon>
        <taxon>Rhabditomorpha</taxon>
        <taxon>Strongyloidea</taxon>
        <taxon>Ancylostomatidae</taxon>
        <taxon>Ancylostomatinae</taxon>
        <taxon>Ancylostoma</taxon>
    </lineage>
</organism>
<feature type="chain" id="PRO_5016959638" evidence="1">
    <location>
        <begin position="18"/>
        <end position="207"/>
    </location>
</feature>
<evidence type="ECO:0000256" key="1">
    <source>
        <dbReference type="SAM" id="SignalP"/>
    </source>
</evidence>
<dbReference type="Proteomes" id="UP000252519">
    <property type="component" value="Unassembled WGS sequence"/>
</dbReference>
<name>A0A368GYX3_ANCCA</name>
<dbReference type="AlphaFoldDB" id="A0A368GYX3"/>
<protein>
    <submittedName>
        <fullName evidence="2">Uncharacterized protein</fullName>
    </submittedName>
</protein>
<comment type="caution">
    <text evidence="2">The sequence shown here is derived from an EMBL/GenBank/DDBJ whole genome shotgun (WGS) entry which is preliminary data.</text>
</comment>
<keyword evidence="3" id="KW-1185">Reference proteome</keyword>
<dbReference type="EMBL" id="JOJR01000032">
    <property type="protein sequence ID" value="RCN49534.1"/>
    <property type="molecule type" value="Genomic_DNA"/>
</dbReference>
<accession>A0A368GYX3</accession>
<gene>
    <name evidence="2" type="ORF">ANCCAN_04306</name>
</gene>
<sequence>MLLSTVIFALVVPKVLGVKLRVEILPSESCKEHVVGDKNLLIDFVSVFHTDKTKKILSAAIVPMDMKFEDHGIQFFLNYVSHEGRINGDVLKDDPNGEYHLILNVRARKIDQETPITYFYTDKTMRWSYSKESDAEWNPKLYHHDPFLPGKIRVKVGNRVVIDRPDDPSLCYNAYAWIPQHGIYRLNKKNEWTQMFYYPHYYPQYLS</sequence>
<evidence type="ECO:0000313" key="3">
    <source>
        <dbReference type="Proteomes" id="UP000252519"/>
    </source>
</evidence>
<keyword evidence="1" id="KW-0732">Signal</keyword>
<feature type="signal peptide" evidence="1">
    <location>
        <begin position="1"/>
        <end position="17"/>
    </location>
</feature>
<evidence type="ECO:0000313" key="2">
    <source>
        <dbReference type="EMBL" id="RCN49534.1"/>
    </source>
</evidence>
<reference evidence="2 3" key="1">
    <citation type="submission" date="2014-10" db="EMBL/GenBank/DDBJ databases">
        <title>Draft genome of the hookworm Ancylostoma caninum.</title>
        <authorList>
            <person name="Mitreva M."/>
        </authorList>
    </citation>
    <scope>NUCLEOTIDE SEQUENCE [LARGE SCALE GENOMIC DNA]</scope>
    <source>
        <strain evidence="2 3">Baltimore</strain>
    </source>
</reference>
<proteinExistence type="predicted"/>